<dbReference type="AlphaFoldDB" id="A0A3L8SR13"/>
<evidence type="ECO:0000313" key="2">
    <source>
        <dbReference type="EMBL" id="RLW06843.1"/>
    </source>
</evidence>
<proteinExistence type="predicted"/>
<protein>
    <submittedName>
        <fullName evidence="2">Uncharacterized protein</fullName>
    </submittedName>
</protein>
<dbReference type="EMBL" id="QUSF01000008">
    <property type="protein sequence ID" value="RLW06843.1"/>
    <property type="molecule type" value="Genomic_DNA"/>
</dbReference>
<accession>A0A3L8SR13</accession>
<gene>
    <name evidence="2" type="ORF">DV515_00004217</name>
</gene>
<feature type="non-terminal residue" evidence="2">
    <location>
        <position position="94"/>
    </location>
</feature>
<keyword evidence="3" id="KW-1185">Reference proteome</keyword>
<reference evidence="2 3" key="1">
    <citation type="journal article" date="2018" name="Proc. R. Soc. B">
        <title>A non-coding region near Follistatin controls head colour polymorphism in the Gouldian finch.</title>
        <authorList>
            <person name="Toomey M.B."/>
            <person name="Marques C.I."/>
            <person name="Andrade P."/>
            <person name="Araujo P.M."/>
            <person name="Sabatino S."/>
            <person name="Gazda M.A."/>
            <person name="Afonso S."/>
            <person name="Lopes R.J."/>
            <person name="Corbo J.C."/>
            <person name="Carneiro M."/>
        </authorList>
    </citation>
    <scope>NUCLEOTIDE SEQUENCE [LARGE SCALE GENOMIC DNA]</scope>
    <source>
        <strain evidence="2">Red01</strain>
        <tissue evidence="2">Muscle</tissue>
    </source>
</reference>
<evidence type="ECO:0000256" key="1">
    <source>
        <dbReference type="SAM" id="MobiDB-lite"/>
    </source>
</evidence>
<comment type="caution">
    <text evidence="2">The sequence shown here is derived from an EMBL/GenBank/DDBJ whole genome shotgun (WGS) entry which is preliminary data.</text>
</comment>
<dbReference type="Proteomes" id="UP000276834">
    <property type="component" value="Unassembled WGS sequence"/>
</dbReference>
<feature type="region of interest" description="Disordered" evidence="1">
    <location>
        <begin position="1"/>
        <end position="43"/>
    </location>
</feature>
<feature type="compositionally biased region" description="Basic and acidic residues" evidence="1">
    <location>
        <begin position="9"/>
        <end position="27"/>
    </location>
</feature>
<organism evidence="2 3">
    <name type="scientific">Chloebia gouldiae</name>
    <name type="common">Gouldian finch</name>
    <name type="synonym">Erythrura gouldiae</name>
    <dbReference type="NCBI Taxonomy" id="44316"/>
    <lineage>
        <taxon>Eukaryota</taxon>
        <taxon>Metazoa</taxon>
        <taxon>Chordata</taxon>
        <taxon>Craniata</taxon>
        <taxon>Vertebrata</taxon>
        <taxon>Euteleostomi</taxon>
        <taxon>Archelosauria</taxon>
        <taxon>Archosauria</taxon>
        <taxon>Dinosauria</taxon>
        <taxon>Saurischia</taxon>
        <taxon>Theropoda</taxon>
        <taxon>Coelurosauria</taxon>
        <taxon>Aves</taxon>
        <taxon>Neognathae</taxon>
        <taxon>Neoaves</taxon>
        <taxon>Telluraves</taxon>
        <taxon>Australaves</taxon>
        <taxon>Passeriformes</taxon>
        <taxon>Passeroidea</taxon>
        <taxon>Passeridae</taxon>
        <taxon>Chloebia</taxon>
    </lineage>
</organism>
<name>A0A3L8SR13_CHLGU</name>
<sequence length="94" mass="9698">MGASQRGHRAGEGRVRAGTVRRWDPPGRRTMASGAPAADRPAECREGPLQCASTSAVAHGVFLRRRLSADLRPPELYLCAAAGVVSAGGCSALG</sequence>
<evidence type="ECO:0000313" key="3">
    <source>
        <dbReference type="Proteomes" id="UP000276834"/>
    </source>
</evidence>